<dbReference type="EMBL" id="VBRY01000011">
    <property type="protein sequence ID" value="TLS66158.1"/>
    <property type="molecule type" value="Genomic_DNA"/>
</dbReference>
<sequence length="305" mass="33308">MSDTAIAVSGLIKRFGDQLAVRGIDLEVGKGEIVAFVGPNGSGKTTTIRMLCGLLTPDGGEGHCLGFDIRREYDAIKEHVGYMSQGFGLYSDLTVRENLGFSASIHQLDARQQKVEAALHEFQLQHYANHLAGTLSGGWKQRLSLACALMHEPELLLLDEPTGGVDPESRRSFWHIIRQKSAQGVAVLVSTHYLDEVELYSDRLAYIHTGTMLASGTMQEVIKQSSLVAFRLPGVSTALLETLEKQAAVSMAEVLAGGVKVTGPDRMALERCLNDFGLLTDAEAVAPTLEDLFFYLARHHRQLDV</sequence>
<dbReference type="AlphaFoldDB" id="A0A5R9GK29"/>
<dbReference type="PANTHER" id="PTHR43038">
    <property type="entry name" value="ATP-BINDING CASSETTE, SUB-FAMILY H, MEMBER 1"/>
    <property type="match status" value="1"/>
</dbReference>
<dbReference type="InterPro" id="IPR017871">
    <property type="entry name" value="ABC_transporter-like_CS"/>
</dbReference>
<dbReference type="InterPro" id="IPR027417">
    <property type="entry name" value="P-loop_NTPase"/>
</dbReference>
<dbReference type="SMART" id="SM00382">
    <property type="entry name" value="AAA"/>
    <property type="match status" value="1"/>
</dbReference>
<dbReference type="CDD" id="cd03230">
    <property type="entry name" value="ABC_DR_subfamily_A"/>
    <property type="match status" value="1"/>
</dbReference>
<dbReference type="PANTHER" id="PTHR43038:SF3">
    <property type="entry name" value="ABC TRANSPORTER G FAMILY MEMBER 20 ISOFORM X1"/>
    <property type="match status" value="1"/>
</dbReference>
<gene>
    <name evidence="4" type="ORF">FEF65_11235</name>
</gene>
<organism evidence="4 5">
    <name type="scientific">Mariprofundus erugo</name>
    <dbReference type="NCBI Taxonomy" id="2528639"/>
    <lineage>
        <taxon>Bacteria</taxon>
        <taxon>Pseudomonadati</taxon>
        <taxon>Pseudomonadota</taxon>
        <taxon>Candidatius Mariprofundia</taxon>
        <taxon>Mariprofundales</taxon>
        <taxon>Mariprofundaceae</taxon>
        <taxon>Mariprofundus</taxon>
    </lineage>
</organism>
<evidence type="ECO:0000256" key="2">
    <source>
        <dbReference type="ARBA" id="ARBA00022840"/>
    </source>
</evidence>
<keyword evidence="5" id="KW-1185">Reference proteome</keyword>
<dbReference type="SUPFAM" id="SSF52540">
    <property type="entry name" value="P-loop containing nucleoside triphosphate hydrolases"/>
    <property type="match status" value="1"/>
</dbReference>
<evidence type="ECO:0000313" key="5">
    <source>
        <dbReference type="Proteomes" id="UP000306585"/>
    </source>
</evidence>
<dbReference type="GO" id="GO:0016887">
    <property type="term" value="F:ATP hydrolysis activity"/>
    <property type="evidence" value="ECO:0007669"/>
    <property type="project" value="InterPro"/>
</dbReference>
<dbReference type="PROSITE" id="PS00211">
    <property type="entry name" value="ABC_TRANSPORTER_1"/>
    <property type="match status" value="1"/>
</dbReference>
<dbReference type="InterPro" id="IPR003593">
    <property type="entry name" value="AAA+_ATPase"/>
</dbReference>
<accession>A0A5R9GK29</accession>
<evidence type="ECO:0000313" key="4">
    <source>
        <dbReference type="EMBL" id="TLS66158.1"/>
    </source>
</evidence>
<keyword evidence="2 4" id="KW-0067">ATP-binding</keyword>
<reference evidence="4 5" key="1">
    <citation type="journal article" date="2019" name="Appl. Environ. Microbiol.">
        <title>Environmental Evidence and Genomic Insight of Iron-oxidizing Bacteria Preference Towards More Corrosion Resistant Stainless Steel at Higher Salinities.</title>
        <authorList>
            <person name="Garrison C.E."/>
            <person name="Price K.A."/>
            <person name="Field E.K."/>
        </authorList>
    </citation>
    <scope>NUCLEOTIDE SEQUENCE [LARGE SCALE GENOMIC DNA]</scope>
    <source>
        <strain evidence="4 5">P3</strain>
    </source>
</reference>
<keyword evidence="1" id="KW-0547">Nucleotide-binding</keyword>
<comment type="caution">
    <text evidence="4">The sequence shown here is derived from an EMBL/GenBank/DDBJ whole genome shotgun (WGS) entry which is preliminary data.</text>
</comment>
<dbReference type="GO" id="GO:0005524">
    <property type="term" value="F:ATP binding"/>
    <property type="evidence" value="ECO:0007669"/>
    <property type="project" value="UniProtKB-KW"/>
</dbReference>
<dbReference type="Pfam" id="PF00005">
    <property type="entry name" value="ABC_tran"/>
    <property type="match status" value="1"/>
</dbReference>
<dbReference type="Gene3D" id="3.40.50.300">
    <property type="entry name" value="P-loop containing nucleotide triphosphate hydrolases"/>
    <property type="match status" value="1"/>
</dbReference>
<name>A0A5R9GK29_9PROT</name>
<evidence type="ECO:0000259" key="3">
    <source>
        <dbReference type="PROSITE" id="PS50893"/>
    </source>
</evidence>
<evidence type="ECO:0000256" key="1">
    <source>
        <dbReference type="ARBA" id="ARBA00022741"/>
    </source>
</evidence>
<protein>
    <submittedName>
        <fullName evidence="4">ABC transporter ATP-binding protein</fullName>
    </submittedName>
</protein>
<feature type="domain" description="ABC transporter" evidence="3">
    <location>
        <begin position="6"/>
        <end position="234"/>
    </location>
</feature>
<proteinExistence type="predicted"/>
<dbReference type="RefSeq" id="WP_138239915.1">
    <property type="nucleotide sequence ID" value="NZ_VBRY01000011.1"/>
</dbReference>
<dbReference type="InterPro" id="IPR003439">
    <property type="entry name" value="ABC_transporter-like_ATP-bd"/>
</dbReference>
<dbReference type="PROSITE" id="PS50893">
    <property type="entry name" value="ABC_TRANSPORTER_2"/>
    <property type="match status" value="1"/>
</dbReference>
<dbReference type="Proteomes" id="UP000306585">
    <property type="component" value="Unassembled WGS sequence"/>
</dbReference>